<evidence type="ECO:0000313" key="2">
    <source>
        <dbReference type="EMBL" id="VYS87024.1"/>
    </source>
</evidence>
<sequence>MYGYRYYSSSGAAALLGFLAAVVSLIFLVLMVYWIISYIFSSIAYYKISKRRGYQRPWLAWIPFARNYLYGAIADDINIKRGKKTYFGWILLVLNLCSTGALAFLLGDLRAGGHIGMGGYIIGSPWSSLIGLATTVLYYIALSVIYRDYMRGQITLMLVLSIVFPFISPFVLFSIRNKPSVSCGEAAYGGFDGFGGYGGYQNYGGYQGGYRPGGYPGNHETRGPKE</sequence>
<gene>
    <name evidence="2" type="ORF">AULFYP135_00708</name>
</gene>
<dbReference type="EMBL" id="CACRSL010000003">
    <property type="protein sequence ID" value="VYS87024.1"/>
    <property type="molecule type" value="Genomic_DNA"/>
</dbReference>
<protein>
    <submittedName>
        <fullName evidence="2">Uncharacterized protein</fullName>
    </submittedName>
</protein>
<organism evidence="2">
    <name type="scientific">uncultured Anaerotruncus sp</name>
    <dbReference type="NCBI Taxonomy" id="905011"/>
    <lineage>
        <taxon>Bacteria</taxon>
        <taxon>Bacillati</taxon>
        <taxon>Bacillota</taxon>
        <taxon>Clostridia</taxon>
        <taxon>Eubacteriales</taxon>
        <taxon>Oscillospiraceae</taxon>
        <taxon>Anaerotruncus</taxon>
        <taxon>environmental samples</taxon>
    </lineage>
</organism>
<name>A0A6N2S214_9FIRM</name>
<keyword evidence="1" id="KW-0812">Transmembrane</keyword>
<feature type="transmembrane region" description="Helical" evidence="1">
    <location>
        <begin position="154"/>
        <end position="175"/>
    </location>
</feature>
<feature type="transmembrane region" description="Helical" evidence="1">
    <location>
        <begin position="86"/>
        <end position="107"/>
    </location>
</feature>
<dbReference type="AlphaFoldDB" id="A0A6N2S214"/>
<evidence type="ECO:0000256" key="1">
    <source>
        <dbReference type="SAM" id="Phobius"/>
    </source>
</evidence>
<feature type="transmembrane region" description="Helical" evidence="1">
    <location>
        <begin position="12"/>
        <end position="45"/>
    </location>
</feature>
<accession>A0A6N2S214</accession>
<keyword evidence="1" id="KW-1133">Transmembrane helix</keyword>
<reference evidence="2" key="1">
    <citation type="submission" date="2019-11" db="EMBL/GenBank/DDBJ databases">
        <authorList>
            <person name="Feng L."/>
        </authorList>
    </citation>
    <scope>NUCLEOTIDE SEQUENCE</scope>
    <source>
        <strain evidence="2">AundefinedLFYP135</strain>
    </source>
</reference>
<proteinExistence type="predicted"/>
<feature type="transmembrane region" description="Helical" evidence="1">
    <location>
        <begin position="119"/>
        <end position="142"/>
    </location>
</feature>
<keyword evidence="1" id="KW-0472">Membrane</keyword>